<feature type="compositionally biased region" description="Basic and acidic residues" evidence="1">
    <location>
        <begin position="18"/>
        <end position="28"/>
    </location>
</feature>
<comment type="caution">
    <text evidence="2">The sequence shown here is derived from an EMBL/GenBank/DDBJ whole genome shotgun (WGS) entry which is preliminary data.</text>
</comment>
<accession>A0A835PKL2</accession>
<reference evidence="2 3" key="1">
    <citation type="journal article" date="2020" name="Nat. Food">
        <title>A phased Vanilla planifolia genome enables genetic improvement of flavour and production.</title>
        <authorList>
            <person name="Hasing T."/>
            <person name="Tang H."/>
            <person name="Brym M."/>
            <person name="Khazi F."/>
            <person name="Huang T."/>
            <person name="Chambers A.H."/>
        </authorList>
    </citation>
    <scope>NUCLEOTIDE SEQUENCE [LARGE SCALE GENOMIC DNA]</scope>
    <source>
        <tissue evidence="2">Leaf</tissue>
    </source>
</reference>
<name>A0A835PKL2_VANPL</name>
<evidence type="ECO:0000313" key="3">
    <source>
        <dbReference type="Proteomes" id="UP000639772"/>
    </source>
</evidence>
<organism evidence="2 3">
    <name type="scientific">Vanilla planifolia</name>
    <name type="common">Vanilla</name>
    <dbReference type="NCBI Taxonomy" id="51239"/>
    <lineage>
        <taxon>Eukaryota</taxon>
        <taxon>Viridiplantae</taxon>
        <taxon>Streptophyta</taxon>
        <taxon>Embryophyta</taxon>
        <taxon>Tracheophyta</taxon>
        <taxon>Spermatophyta</taxon>
        <taxon>Magnoliopsida</taxon>
        <taxon>Liliopsida</taxon>
        <taxon>Asparagales</taxon>
        <taxon>Orchidaceae</taxon>
        <taxon>Vanilloideae</taxon>
        <taxon>Vanilleae</taxon>
        <taxon>Vanilla</taxon>
    </lineage>
</organism>
<evidence type="ECO:0000256" key="1">
    <source>
        <dbReference type="SAM" id="MobiDB-lite"/>
    </source>
</evidence>
<feature type="region of interest" description="Disordered" evidence="1">
    <location>
        <begin position="18"/>
        <end position="60"/>
    </location>
</feature>
<protein>
    <submittedName>
        <fullName evidence="2">Uncharacterized protein</fullName>
    </submittedName>
</protein>
<proteinExistence type="predicted"/>
<sequence>MEIYISEEYVAARRRERVEARKRADAAARRTAGGGEVGGEDGERRRGDSLSKSRRESYFRGSGVEESVLYWITP</sequence>
<evidence type="ECO:0000313" key="2">
    <source>
        <dbReference type="EMBL" id="KAG0454125.1"/>
    </source>
</evidence>
<feature type="compositionally biased region" description="Basic and acidic residues" evidence="1">
    <location>
        <begin position="41"/>
        <end position="58"/>
    </location>
</feature>
<dbReference type="AlphaFoldDB" id="A0A835PKL2"/>
<dbReference type="EMBL" id="JADCNM010000014">
    <property type="protein sequence ID" value="KAG0454125.1"/>
    <property type="molecule type" value="Genomic_DNA"/>
</dbReference>
<gene>
    <name evidence="2" type="ORF">HPP92_025429</name>
</gene>
<dbReference type="Proteomes" id="UP000639772">
    <property type="component" value="Unassembled WGS sequence"/>
</dbReference>